<sequence length="224" mass="23884">RLRALRVGADRTAEEVARALPEASVLESSAAHRVTRRLPARPGVVVATAAAEPAVEGGYAAGVVLDAQAVAGRPELWAPEEAVRRWFNAFALVRPGGDALVVGDLPDDMGQALVRWAPSDYADRLLDEREALGFFPAMTLVALDGDRAQVAQVADQCAREAGAEVVGTVPAPGRSKDSMDVRAIVRVPRDRGLRLLEVLTGVRQARASKKSPPVRMSVNPPELF</sequence>
<reference evidence="1" key="1">
    <citation type="submission" date="2020-04" db="EMBL/GenBank/DDBJ databases">
        <title>Deep metagenomics examines the oral microbiome during advanced dental caries in children, revealing novel taxa and co-occurrences with host molecules.</title>
        <authorList>
            <person name="Baker J.L."/>
            <person name="Morton J.T."/>
            <person name="Dinis M."/>
            <person name="Alvarez R."/>
            <person name="Tran N.C."/>
            <person name="Knight R."/>
            <person name="Edlund A."/>
        </authorList>
    </citation>
    <scope>NUCLEOTIDE SEQUENCE</scope>
    <source>
        <strain evidence="1">JCVI_32_bin.64</strain>
    </source>
</reference>
<feature type="non-terminal residue" evidence="1">
    <location>
        <position position="1"/>
    </location>
</feature>
<accession>A0A929QY98</accession>
<name>A0A929QY98_9ACTO</name>
<organism evidence="1 2">
    <name type="scientific">Schaalia georgiae</name>
    <dbReference type="NCBI Taxonomy" id="52768"/>
    <lineage>
        <taxon>Bacteria</taxon>
        <taxon>Bacillati</taxon>
        <taxon>Actinomycetota</taxon>
        <taxon>Actinomycetes</taxon>
        <taxon>Actinomycetales</taxon>
        <taxon>Actinomycetaceae</taxon>
        <taxon>Schaalia</taxon>
    </lineage>
</organism>
<evidence type="ECO:0000313" key="1">
    <source>
        <dbReference type="EMBL" id="MBF0940759.1"/>
    </source>
</evidence>
<dbReference type="AlphaFoldDB" id="A0A929QY98"/>
<comment type="caution">
    <text evidence="1">The sequence shown here is derived from an EMBL/GenBank/DDBJ whole genome shotgun (WGS) entry which is preliminary data.</text>
</comment>
<evidence type="ECO:0000313" key="2">
    <source>
        <dbReference type="Proteomes" id="UP000718630"/>
    </source>
</evidence>
<dbReference type="Proteomes" id="UP000718630">
    <property type="component" value="Unassembled WGS sequence"/>
</dbReference>
<dbReference type="EMBL" id="JABZFZ010000476">
    <property type="protein sequence ID" value="MBF0940759.1"/>
    <property type="molecule type" value="Genomic_DNA"/>
</dbReference>
<protein>
    <submittedName>
        <fullName evidence="1">Primosomal protein N</fullName>
    </submittedName>
</protein>
<proteinExistence type="predicted"/>
<gene>
    <name evidence="1" type="ORF">HXK03_07800</name>
</gene>